<dbReference type="Proteomes" id="UP000003598">
    <property type="component" value="Unassembled WGS sequence"/>
</dbReference>
<evidence type="ECO:0000256" key="2">
    <source>
        <dbReference type="ARBA" id="ARBA00022475"/>
    </source>
</evidence>
<feature type="domain" description="MacB-like periplasmic core" evidence="8">
    <location>
        <begin position="24"/>
        <end position="202"/>
    </location>
</feature>
<keyword evidence="4 6" id="KW-1133">Transmembrane helix</keyword>
<evidence type="ECO:0000313" key="9">
    <source>
        <dbReference type="EMBL" id="EHH01772.1"/>
    </source>
</evidence>
<feature type="transmembrane region" description="Helical" evidence="6">
    <location>
        <begin position="20"/>
        <end position="43"/>
    </location>
</feature>
<evidence type="ECO:0000259" key="7">
    <source>
        <dbReference type="Pfam" id="PF02687"/>
    </source>
</evidence>
<dbReference type="Pfam" id="PF12704">
    <property type="entry name" value="MacB_PCD"/>
    <property type="match status" value="1"/>
</dbReference>
<feature type="transmembrane region" description="Helical" evidence="6">
    <location>
        <begin position="267"/>
        <end position="287"/>
    </location>
</feature>
<name>G5SLK6_9BACT</name>
<dbReference type="PANTHER" id="PTHR30572:SF18">
    <property type="entry name" value="ABC-TYPE MACROLIDE FAMILY EXPORT SYSTEM PERMEASE COMPONENT 2"/>
    <property type="match status" value="1"/>
</dbReference>
<dbReference type="OrthoDB" id="9770036at2"/>
<comment type="subcellular location">
    <subcellularLocation>
        <location evidence="1">Cell membrane</location>
        <topology evidence="1">Multi-pass membrane protein</topology>
    </subcellularLocation>
</comment>
<evidence type="ECO:0000256" key="3">
    <source>
        <dbReference type="ARBA" id="ARBA00022692"/>
    </source>
</evidence>
<evidence type="ECO:0000256" key="4">
    <source>
        <dbReference type="ARBA" id="ARBA00022989"/>
    </source>
</evidence>
<dbReference type="GO" id="GO:0022857">
    <property type="term" value="F:transmembrane transporter activity"/>
    <property type="evidence" value="ECO:0007669"/>
    <property type="project" value="TreeGrafter"/>
</dbReference>
<dbReference type="RefSeq" id="WP_008616996.1">
    <property type="nucleotide sequence ID" value="NZ_JH376579.1"/>
</dbReference>
<comment type="caution">
    <text evidence="9">The sequence shown here is derived from an EMBL/GenBank/DDBJ whole genome shotgun (WGS) entry which is preliminary data.</text>
</comment>
<dbReference type="eggNOG" id="COG0577">
    <property type="taxonomic scope" value="Bacteria"/>
</dbReference>
<keyword evidence="10" id="KW-1185">Reference proteome</keyword>
<dbReference type="AlphaFoldDB" id="G5SLK6"/>
<evidence type="ECO:0000256" key="1">
    <source>
        <dbReference type="ARBA" id="ARBA00004651"/>
    </source>
</evidence>
<dbReference type="InterPro" id="IPR003838">
    <property type="entry name" value="ABC3_permease_C"/>
</dbReference>
<protein>
    <submittedName>
        <fullName evidence="9">Efflux ABC transporter, permease protein</fullName>
    </submittedName>
</protein>
<dbReference type="PANTHER" id="PTHR30572">
    <property type="entry name" value="MEMBRANE COMPONENT OF TRANSPORTER-RELATED"/>
    <property type="match status" value="1"/>
</dbReference>
<dbReference type="InterPro" id="IPR025857">
    <property type="entry name" value="MacB_PCD"/>
</dbReference>
<dbReference type="InterPro" id="IPR050250">
    <property type="entry name" value="Macrolide_Exporter_MacB"/>
</dbReference>
<organism evidence="9 10">
    <name type="scientific">Paraprevotella clara YIT 11840</name>
    <dbReference type="NCBI Taxonomy" id="762968"/>
    <lineage>
        <taxon>Bacteria</taxon>
        <taxon>Pseudomonadati</taxon>
        <taxon>Bacteroidota</taxon>
        <taxon>Bacteroidia</taxon>
        <taxon>Bacteroidales</taxon>
        <taxon>Prevotellaceae</taxon>
        <taxon>Paraprevotella</taxon>
    </lineage>
</organism>
<evidence type="ECO:0000313" key="10">
    <source>
        <dbReference type="Proteomes" id="UP000003598"/>
    </source>
</evidence>
<feature type="transmembrane region" description="Helical" evidence="6">
    <location>
        <begin position="356"/>
        <end position="381"/>
    </location>
</feature>
<gene>
    <name evidence="9" type="ORF">HMPREF9441_00225</name>
</gene>
<dbReference type="PATRIC" id="fig|762968.3.peg.202"/>
<dbReference type="Pfam" id="PF02687">
    <property type="entry name" value="FtsX"/>
    <property type="match status" value="1"/>
</dbReference>
<reference evidence="9 10" key="1">
    <citation type="submission" date="2011-03" db="EMBL/GenBank/DDBJ databases">
        <authorList>
            <person name="Weinstock G."/>
            <person name="Sodergren E."/>
            <person name="Clifton S."/>
            <person name="Fulton L."/>
            <person name="Fulton B."/>
            <person name="Courtney L."/>
            <person name="Fronick C."/>
            <person name="Harrison M."/>
            <person name="Strong C."/>
            <person name="Farmer C."/>
            <person name="Delahaunty K."/>
            <person name="Markovic C."/>
            <person name="Hall O."/>
            <person name="Minx P."/>
            <person name="Tomlinson C."/>
            <person name="Mitreva M."/>
            <person name="Hou S."/>
            <person name="Chen J."/>
            <person name="Wollam A."/>
            <person name="Pepin K.H."/>
            <person name="Johnson M."/>
            <person name="Bhonagiri V."/>
            <person name="Zhang X."/>
            <person name="Suruliraj S."/>
            <person name="Warren W."/>
            <person name="Chinwalla A."/>
            <person name="Mardis E.R."/>
            <person name="Wilson R.K."/>
        </authorList>
    </citation>
    <scope>NUCLEOTIDE SEQUENCE [LARGE SCALE GENOMIC DNA]</scope>
    <source>
        <strain evidence="9 10">YIT 11840</strain>
    </source>
</reference>
<keyword evidence="5 6" id="KW-0472">Membrane</keyword>
<dbReference type="GeneID" id="93556015"/>
<feature type="domain" description="ABC3 transporter permease C-terminal" evidence="7">
    <location>
        <begin position="273"/>
        <end position="390"/>
    </location>
</feature>
<dbReference type="GO" id="GO:0005886">
    <property type="term" value="C:plasma membrane"/>
    <property type="evidence" value="ECO:0007669"/>
    <property type="project" value="UniProtKB-SubCell"/>
</dbReference>
<feature type="transmembrane region" description="Helical" evidence="6">
    <location>
        <begin position="323"/>
        <end position="344"/>
    </location>
</feature>
<dbReference type="STRING" id="762968.HMPREF9441_00225"/>
<sequence>MKMILIYIRNAARSAWDDKLYSTFYILGMAVAFMLIILLFTAVRLVRSDAQPFVNAENMIRLETWFTDKNGNEIGGIETQDIERFVSALPGTTGYSISNTEEILVFANGKVRVANVGFVRDSHFEINEFDFISGRPFTENAVPQAVIAKSFADRSFPGNPLGEKITIQKQEYTIVGVVRDFSSLQNPFEKAVIWVSDKYNQFLPSYEECYSINILFDQNMLPHDMQENLIHALTQYYRIKGIDANIKKDNVLTLQEAKYKYVGGSTFNYGAVAILLLLILIPALNIMTLSSAKVYAMATEIAIKRALGATKQQAFGQIISENILLSLVGFIFAVILVKPVMALIDGMLSTSGNTISVLSGFSLDITVLALTLVMALLFALISGGIPAYHTVVRNIAVELKGRDL</sequence>
<accession>G5SLK6</accession>
<dbReference type="HOGENOM" id="CLU_051629_0_0_10"/>
<evidence type="ECO:0000256" key="5">
    <source>
        <dbReference type="ARBA" id="ARBA00023136"/>
    </source>
</evidence>
<keyword evidence="3 6" id="KW-0812">Transmembrane</keyword>
<keyword evidence="2" id="KW-1003">Cell membrane</keyword>
<proteinExistence type="predicted"/>
<dbReference type="EMBL" id="AFFY01000003">
    <property type="protein sequence ID" value="EHH01772.1"/>
    <property type="molecule type" value="Genomic_DNA"/>
</dbReference>
<evidence type="ECO:0000259" key="8">
    <source>
        <dbReference type="Pfam" id="PF12704"/>
    </source>
</evidence>
<evidence type="ECO:0000256" key="6">
    <source>
        <dbReference type="SAM" id="Phobius"/>
    </source>
</evidence>